<name>A0A3M6TFV6_POCDA</name>
<sequence length="79" mass="8992">MKQAVVAVFTILVLMGAIVHRGESYIRAGRDMINNKQGQPIAFAEDYYNKPVVAAPRAPALKRGFAMIQKKREYKLRRE</sequence>
<feature type="signal peptide" evidence="1">
    <location>
        <begin position="1"/>
        <end position="24"/>
    </location>
</feature>
<protein>
    <submittedName>
        <fullName evidence="2">Uncharacterized protein</fullName>
    </submittedName>
</protein>
<feature type="chain" id="PRO_5017938259" evidence="1">
    <location>
        <begin position="25"/>
        <end position="79"/>
    </location>
</feature>
<organism evidence="2 3">
    <name type="scientific">Pocillopora damicornis</name>
    <name type="common">Cauliflower coral</name>
    <name type="synonym">Millepora damicornis</name>
    <dbReference type="NCBI Taxonomy" id="46731"/>
    <lineage>
        <taxon>Eukaryota</taxon>
        <taxon>Metazoa</taxon>
        <taxon>Cnidaria</taxon>
        <taxon>Anthozoa</taxon>
        <taxon>Hexacorallia</taxon>
        <taxon>Scleractinia</taxon>
        <taxon>Astrocoeniina</taxon>
        <taxon>Pocilloporidae</taxon>
        <taxon>Pocillopora</taxon>
    </lineage>
</organism>
<keyword evidence="3" id="KW-1185">Reference proteome</keyword>
<evidence type="ECO:0000256" key="1">
    <source>
        <dbReference type="SAM" id="SignalP"/>
    </source>
</evidence>
<dbReference type="EMBL" id="RCHS01003687">
    <property type="protein sequence ID" value="RMX40104.1"/>
    <property type="molecule type" value="Genomic_DNA"/>
</dbReference>
<gene>
    <name evidence="2" type="ORF">pdam_00002254</name>
</gene>
<dbReference type="AlphaFoldDB" id="A0A3M6TFV6"/>
<keyword evidence="1" id="KW-0732">Signal</keyword>
<comment type="caution">
    <text evidence="2">The sequence shown here is derived from an EMBL/GenBank/DDBJ whole genome shotgun (WGS) entry which is preliminary data.</text>
</comment>
<evidence type="ECO:0000313" key="3">
    <source>
        <dbReference type="Proteomes" id="UP000275408"/>
    </source>
</evidence>
<proteinExistence type="predicted"/>
<accession>A0A3M6TFV6</accession>
<evidence type="ECO:0000313" key="2">
    <source>
        <dbReference type="EMBL" id="RMX40104.1"/>
    </source>
</evidence>
<dbReference type="Proteomes" id="UP000275408">
    <property type="component" value="Unassembled WGS sequence"/>
</dbReference>
<reference evidence="2 3" key="1">
    <citation type="journal article" date="2018" name="Sci. Rep.">
        <title>Comparative analysis of the Pocillopora damicornis genome highlights role of immune system in coral evolution.</title>
        <authorList>
            <person name="Cunning R."/>
            <person name="Bay R.A."/>
            <person name="Gillette P."/>
            <person name="Baker A.C."/>
            <person name="Traylor-Knowles N."/>
        </authorList>
    </citation>
    <scope>NUCLEOTIDE SEQUENCE [LARGE SCALE GENOMIC DNA]</scope>
    <source>
        <strain evidence="2">RSMAS</strain>
        <tissue evidence="2">Whole animal</tissue>
    </source>
</reference>